<dbReference type="GO" id="GO:0004848">
    <property type="term" value="F:ureidoglycolate hydrolase activity"/>
    <property type="evidence" value="ECO:0007669"/>
    <property type="project" value="InterPro"/>
</dbReference>
<evidence type="ECO:0000256" key="1">
    <source>
        <dbReference type="ARBA" id="ARBA00011738"/>
    </source>
</evidence>
<dbReference type="SUPFAM" id="SSF51182">
    <property type="entry name" value="RmlC-like cupins"/>
    <property type="match status" value="1"/>
</dbReference>
<reference evidence="5 6" key="1">
    <citation type="journal article" date="2015" name="Int. J. Syst. Evol. Microbiol.">
        <title>Burkholderia monticola sp. nov., isolated from mountain soil.</title>
        <authorList>
            <person name="Baek I."/>
            <person name="Seo B."/>
            <person name="Lee I."/>
            <person name="Yi H."/>
            <person name="Chun J."/>
        </authorList>
    </citation>
    <scope>NUCLEOTIDE SEQUENCE [LARGE SCALE GENOMIC DNA]</scope>
    <source>
        <strain evidence="5 6">JC2948</strain>
    </source>
</reference>
<evidence type="ECO:0000256" key="2">
    <source>
        <dbReference type="ARBA" id="ARBA00022631"/>
    </source>
</evidence>
<keyword evidence="5" id="KW-0378">Hydrolase</keyword>
<keyword evidence="6" id="KW-1185">Reference proteome</keyword>
<keyword evidence="2" id="KW-0659">Purine metabolism</keyword>
<evidence type="ECO:0000313" key="6">
    <source>
        <dbReference type="Proteomes" id="UP000075613"/>
    </source>
</evidence>
<sequence length="227" mass="25224">MNQEIDYLNPALPAGLRRVSMPVVDATPITLDGFGKLVADPRECSIEIVQWPAVGTRPVDAGTGDEAGTTEGTFVSEWRGDILYGRNEAVGGNYVLAYATEPEASRENHTHVPERMLLWHANYHPDGGQLFFPLDHRPFYVPLALPGDDIAPEKFVCFRFDGQQGLYIHPNIWHEGVFTLEGTQRFFDKQGAVHARVSVDFAREFGCLLEAPIAGAPQRRHGADLQR</sequence>
<dbReference type="STRING" id="1399968.CI15_23770"/>
<dbReference type="GO" id="GO:0000256">
    <property type="term" value="P:allantoin catabolic process"/>
    <property type="evidence" value="ECO:0007669"/>
    <property type="project" value="InterPro"/>
</dbReference>
<proteinExistence type="predicted"/>
<dbReference type="InterPro" id="IPR007247">
    <property type="entry name" value="Ureidogly_lyase"/>
</dbReference>
<accession>A0A149PHE4</accession>
<comment type="catalytic activity">
    <reaction evidence="4">
        <text>(S)-ureidoglycolate = urea + glyoxylate</text>
        <dbReference type="Rhea" id="RHEA:11304"/>
        <dbReference type="ChEBI" id="CHEBI:16199"/>
        <dbReference type="ChEBI" id="CHEBI:36655"/>
        <dbReference type="ChEBI" id="CHEBI:57296"/>
        <dbReference type="EC" id="4.3.2.3"/>
    </reaction>
</comment>
<gene>
    <name evidence="5" type="ORF">CI15_23770</name>
</gene>
<evidence type="ECO:0000256" key="3">
    <source>
        <dbReference type="ARBA" id="ARBA00023239"/>
    </source>
</evidence>
<dbReference type="InterPro" id="IPR011051">
    <property type="entry name" value="RmlC_Cupin_sf"/>
</dbReference>
<dbReference type="CDD" id="cd20298">
    <property type="entry name" value="cupin_UAH"/>
    <property type="match status" value="1"/>
</dbReference>
<comment type="subunit">
    <text evidence="1">Homodimer.</text>
</comment>
<comment type="caution">
    <text evidence="5">The sequence shown here is derived from an EMBL/GenBank/DDBJ whole genome shotgun (WGS) entry which is preliminary data.</text>
</comment>
<dbReference type="InterPro" id="IPR047233">
    <property type="entry name" value="UAH_cupin"/>
</dbReference>
<protein>
    <submittedName>
        <fullName evidence="5">Ureidoglycolate hydrolase</fullName>
    </submittedName>
</protein>
<dbReference type="InterPro" id="IPR024060">
    <property type="entry name" value="Ureidoglycolate_lyase_dom_sf"/>
</dbReference>
<dbReference type="EMBL" id="LRBG01000036">
    <property type="protein sequence ID" value="KXU84477.1"/>
    <property type="molecule type" value="Genomic_DNA"/>
</dbReference>
<dbReference type="GO" id="GO:0050385">
    <property type="term" value="F:ureidoglycolate lyase activity"/>
    <property type="evidence" value="ECO:0007669"/>
    <property type="project" value="UniProtKB-EC"/>
</dbReference>
<dbReference type="AlphaFoldDB" id="A0A149PHE4"/>
<keyword evidence="3" id="KW-0456">Lyase</keyword>
<evidence type="ECO:0000256" key="4">
    <source>
        <dbReference type="ARBA" id="ARBA00047684"/>
    </source>
</evidence>
<dbReference type="Proteomes" id="UP000075613">
    <property type="component" value="Unassembled WGS sequence"/>
</dbReference>
<organism evidence="5 6">
    <name type="scientific">Paraburkholderia monticola</name>
    <dbReference type="NCBI Taxonomy" id="1399968"/>
    <lineage>
        <taxon>Bacteria</taxon>
        <taxon>Pseudomonadati</taxon>
        <taxon>Pseudomonadota</taxon>
        <taxon>Betaproteobacteria</taxon>
        <taxon>Burkholderiales</taxon>
        <taxon>Burkholderiaceae</taxon>
        <taxon>Paraburkholderia</taxon>
    </lineage>
</organism>
<evidence type="ECO:0000313" key="5">
    <source>
        <dbReference type="EMBL" id="KXU84477.1"/>
    </source>
</evidence>
<dbReference type="Pfam" id="PF04115">
    <property type="entry name" value="Ureidogly_lyase"/>
    <property type="match status" value="1"/>
</dbReference>
<dbReference type="GO" id="GO:0006144">
    <property type="term" value="P:purine nucleobase metabolic process"/>
    <property type="evidence" value="ECO:0007669"/>
    <property type="project" value="UniProtKB-KW"/>
</dbReference>
<dbReference type="RefSeq" id="WP_062132021.1">
    <property type="nucleotide sequence ID" value="NZ_LRBG01000036.1"/>
</dbReference>
<dbReference type="Gene3D" id="2.60.120.480">
    <property type="entry name" value="Ureidoglycolate hydrolase"/>
    <property type="match status" value="1"/>
</dbReference>
<name>A0A149PHE4_9BURK</name>
<dbReference type="OrthoDB" id="465068at2"/>